<organism evidence="5">
    <name type="scientific">Anopheles coluzzii</name>
    <name type="common">African malaria mosquito</name>
    <dbReference type="NCBI Taxonomy" id="1518534"/>
    <lineage>
        <taxon>Eukaryota</taxon>
        <taxon>Metazoa</taxon>
        <taxon>Ecdysozoa</taxon>
        <taxon>Arthropoda</taxon>
        <taxon>Hexapoda</taxon>
        <taxon>Insecta</taxon>
        <taxon>Pterygota</taxon>
        <taxon>Neoptera</taxon>
        <taxon>Endopterygota</taxon>
        <taxon>Diptera</taxon>
        <taxon>Nematocera</taxon>
        <taxon>Culicoidea</taxon>
        <taxon>Culicidae</taxon>
        <taxon>Anophelinae</taxon>
        <taxon>Anopheles</taxon>
    </lineage>
</organism>
<accession>A0A8W7P2C4</accession>
<dbReference type="SUPFAM" id="SSF47095">
    <property type="entry name" value="HMG-box"/>
    <property type="match status" value="1"/>
</dbReference>
<feature type="region of interest" description="Disordered" evidence="3">
    <location>
        <begin position="675"/>
        <end position="817"/>
    </location>
</feature>
<feature type="compositionally biased region" description="Pro residues" evidence="3">
    <location>
        <begin position="737"/>
        <end position="749"/>
    </location>
</feature>
<dbReference type="GO" id="GO:0016922">
    <property type="term" value="F:nuclear receptor binding"/>
    <property type="evidence" value="ECO:0007669"/>
    <property type="project" value="TreeGrafter"/>
</dbReference>
<feature type="compositionally biased region" description="Polar residues" evidence="3">
    <location>
        <begin position="440"/>
        <end position="450"/>
    </location>
</feature>
<evidence type="ECO:0000256" key="2">
    <source>
        <dbReference type="SAM" id="Coils"/>
    </source>
</evidence>
<dbReference type="Proteomes" id="UP000075882">
    <property type="component" value="Unassembled WGS sequence"/>
</dbReference>
<dbReference type="InterPro" id="IPR009071">
    <property type="entry name" value="HMG_box_dom"/>
</dbReference>
<sequence>LTVVPCVKASCQIFAEGKIASVFCGIGAKLLSIFCANSTPTPGPADADRAWKIKMALPANYKHNIPGPPMPPQRLRPSGSAADRKDNSSPFMHNPHGNPAFNPQKMGKASAASESKMIKPPKPPEKPLMPYMRYSRKVWDSIKASNSDLKLWEVGKIIGQQWRLLPESEKEEYVAEYELEKAEHEKNMKAYHNSPAYLAYLTARNKVKPGDGDGHEPSSRSSSKGGQADRRIDIQPAEDEDDPDDGYSFKHVAYARFSRNHRLINEIFSDAVVPDVRSVVTTQRMHVLKRQVQSLTMHQMKLQHELQLIEEKFETRKRKFVESSETFQDELKKHCKPAVDEETFGKMVDRQYEMMKRDRLRALEEAQKPPAPVPTPAPAQPPAAGPPKPESEAAPDQAATASESSTDGGAPAGATTEANEATSSAVATPRDRSPLAAATSDESQGSQDSTAGGPPQPSVEKMDTTEDPKPDAKDDKVVATAPKASPEAVKEPVTPAVPNQPPVVPDQQVPASVLPPAGPVPAPAQASVPPPAPIVPTPPSTEPKAEVPPTSTVHHTGPAHPPPPGTHHTVVHGGYPPHAAPAPSAPAIPPPHQAPVVPTPPPPSQTPDAQVPPPNVTVPHHQPPPHPPPHHMPPHMQPHPGMPGHGPSFPGYPHAGSPRAPYYLSSYGGHPQPYGQYGHYPYHQQYAPPPPPPGSYVRPPGGPPGPMGHYGEVHPHPDAHHGYGPPPPTAGGSVPPGGMPPGPGGPPPTMVTATATVTPPTGVPSVSQPEPGEIEPEKAPAAAAAATPAAATPASKKRKKGGAAAAAKHDDAEKKDD</sequence>
<dbReference type="Pfam" id="PF00505">
    <property type="entry name" value="HMG_box"/>
    <property type="match status" value="1"/>
</dbReference>
<dbReference type="CDD" id="cd21983">
    <property type="entry name" value="HMG-box_SMARCE1"/>
    <property type="match status" value="1"/>
</dbReference>
<evidence type="ECO:0000256" key="1">
    <source>
        <dbReference type="PROSITE-ProRule" id="PRU00267"/>
    </source>
</evidence>
<dbReference type="AlphaFoldDB" id="A0A8W7P2C4"/>
<dbReference type="Gene3D" id="1.10.30.10">
    <property type="entry name" value="High mobility group box domain"/>
    <property type="match status" value="1"/>
</dbReference>
<dbReference type="GO" id="GO:0031492">
    <property type="term" value="F:nucleosomal DNA binding"/>
    <property type="evidence" value="ECO:0007669"/>
    <property type="project" value="TreeGrafter"/>
</dbReference>
<feature type="coiled-coil region" evidence="2">
    <location>
        <begin position="167"/>
        <end position="194"/>
    </location>
</feature>
<feature type="compositionally biased region" description="Basic and acidic residues" evidence="3">
    <location>
        <begin position="208"/>
        <end position="218"/>
    </location>
</feature>
<feature type="compositionally biased region" description="Low complexity" evidence="3">
    <location>
        <begin position="750"/>
        <end position="766"/>
    </location>
</feature>
<feature type="compositionally biased region" description="Low complexity" evidence="3">
    <location>
        <begin position="505"/>
        <end position="515"/>
    </location>
</feature>
<feature type="compositionally biased region" description="Low complexity" evidence="3">
    <location>
        <begin position="779"/>
        <end position="794"/>
    </location>
</feature>
<feature type="compositionally biased region" description="Pro residues" evidence="3">
    <location>
        <begin position="578"/>
        <end position="627"/>
    </location>
</feature>
<evidence type="ECO:0000313" key="5">
    <source>
        <dbReference type="EnsemblMetazoa" id="ACOM023536-PA.1"/>
    </source>
</evidence>
<dbReference type="SMART" id="SM00398">
    <property type="entry name" value="HMG"/>
    <property type="match status" value="1"/>
</dbReference>
<dbReference type="PANTHER" id="PTHR46232">
    <property type="entry name" value="SMARCE1 REGULATOR OF CHROMATIN"/>
    <property type="match status" value="1"/>
</dbReference>
<feature type="compositionally biased region" description="Acidic residues" evidence="3">
    <location>
        <begin position="236"/>
        <end position="245"/>
    </location>
</feature>
<feature type="compositionally biased region" description="Low complexity" evidence="3">
    <location>
        <begin position="404"/>
        <end position="428"/>
    </location>
</feature>
<feature type="compositionally biased region" description="Low complexity" evidence="3">
    <location>
        <begin position="675"/>
        <end position="686"/>
    </location>
</feature>
<feature type="domain" description="HMG box" evidence="4">
    <location>
        <begin position="124"/>
        <end position="192"/>
    </location>
</feature>
<keyword evidence="1" id="KW-0539">Nucleus</keyword>
<keyword evidence="1" id="KW-0238">DNA-binding</keyword>
<name>A0A8W7P2C4_ANOCL</name>
<feature type="compositionally biased region" description="Basic and acidic residues" evidence="3">
    <location>
        <begin position="460"/>
        <end position="477"/>
    </location>
</feature>
<dbReference type="VEuPathDB" id="VectorBase:ACON2_031047"/>
<dbReference type="PROSITE" id="PS50118">
    <property type="entry name" value="HMG_BOX_2"/>
    <property type="match status" value="1"/>
</dbReference>
<protein>
    <recommendedName>
        <fullName evidence="4">HMG box domain-containing protein</fullName>
    </recommendedName>
</protein>
<evidence type="ECO:0000256" key="3">
    <source>
        <dbReference type="SAM" id="MobiDB-lite"/>
    </source>
</evidence>
<dbReference type="EnsemblMetazoa" id="ACOM023536-RA">
    <property type="protein sequence ID" value="ACOM023536-PA.1"/>
    <property type="gene ID" value="ACOM023536"/>
</dbReference>
<proteinExistence type="predicted"/>
<feature type="compositionally biased region" description="Basic and acidic residues" evidence="3">
    <location>
        <begin position="711"/>
        <end position="721"/>
    </location>
</feature>
<feature type="region of interest" description="Disordered" evidence="3">
    <location>
        <begin position="206"/>
        <end position="246"/>
    </location>
</feature>
<dbReference type="GO" id="GO:0045892">
    <property type="term" value="P:negative regulation of DNA-templated transcription"/>
    <property type="evidence" value="ECO:0007669"/>
    <property type="project" value="TreeGrafter"/>
</dbReference>
<feature type="compositionally biased region" description="Pro residues" evidence="3">
    <location>
        <begin position="369"/>
        <end position="388"/>
    </location>
</feature>
<keyword evidence="2" id="KW-0175">Coiled coil</keyword>
<feature type="DNA-binding region" description="HMG box" evidence="1">
    <location>
        <begin position="124"/>
        <end position="192"/>
    </location>
</feature>
<feature type="region of interest" description="Disordered" evidence="3">
    <location>
        <begin position="62"/>
        <end position="129"/>
    </location>
</feature>
<dbReference type="PANTHER" id="PTHR46232:SF1">
    <property type="entry name" value="SWI_SNF-RELATED MATRIX-ASSOCIATED ACTIN-DEPENDENT REGULATOR OF CHROMATIN SUBFAMILY E MEMBER 1"/>
    <property type="match status" value="1"/>
</dbReference>
<feature type="compositionally biased region" description="Pro residues" evidence="3">
    <location>
        <begin position="687"/>
        <end position="706"/>
    </location>
</feature>
<feature type="region of interest" description="Disordered" evidence="3">
    <location>
        <begin position="366"/>
        <end position="654"/>
    </location>
</feature>
<dbReference type="InterPro" id="IPR036910">
    <property type="entry name" value="HMG_box_dom_sf"/>
</dbReference>
<feature type="compositionally biased region" description="Low complexity" evidence="3">
    <location>
        <begin position="566"/>
        <end position="577"/>
    </location>
</feature>
<reference evidence="5" key="1">
    <citation type="submission" date="2022-08" db="UniProtKB">
        <authorList>
            <consortium name="EnsemblMetazoa"/>
        </authorList>
    </citation>
    <scope>IDENTIFICATION</scope>
</reference>
<evidence type="ECO:0000259" key="4">
    <source>
        <dbReference type="PROSITE" id="PS50118"/>
    </source>
</evidence>
<feature type="compositionally biased region" description="Pro residues" evidence="3">
    <location>
        <begin position="516"/>
        <end position="541"/>
    </location>
</feature>
<feature type="compositionally biased region" description="Basic and acidic residues" evidence="3">
    <location>
        <begin position="807"/>
        <end position="817"/>
    </location>
</feature>
<dbReference type="GO" id="GO:0016514">
    <property type="term" value="C:SWI/SNF complex"/>
    <property type="evidence" value="ECO:0007669"/>
    <property type="project" value="TreeGrafter"/>
</dbReference>